<dbReference type="InterPro" id="IPR015943">
    <property type="entry name" value="WD40/YVTN_repeat-like_dom_sf"/>
</dbReference>
<name>A0A8S1ESE6_9PELO</name>
<sequence>MGDNLVYAVRGNIGFTLKRGLGKDATTVFDQASSKESACNVFAYSNNGLLFAYCDGQVTRVIEIATGKEVLNVELKRTRKLLFTPKDSYLLTFEPYAIYGKKETSDQKPDPNVRVFQLSDGKHVSSFVAPKEETWEPQFTDDESLAVRMIPSEVLFYNDLSFTRYDSRIVEKGLGAIALSTGGAPYHVALYIPASGSIPARVRVHRINSSNSVIANRTFFKSDKASMTWNQKGNALLILASVEVDQTNQSYYGEQSLYLINIQTDESVIVPLAKKGPVYAAKWNPNGREFAVCYGYMPAKVTFYNSKGLPIFDTVEGPKNDIFYNAFGNIVLICGFGNLSKGKMEFWDVEKKKEIISIEVPNTTLFEWAPDGQHFVTCTTSPRLRIDNSYRFWHYTGRMIHEVTFDSPREELWEVKWRPMSGYNKFEVREISKSDRMAAGLPIKKKDASHPLNNVPAGSVRQQGAYVPPHLRKTGGAAPPAATSTKGGQKTNGNAPTAIKPQQSEAERKLFQLRKKIDDIKLLKERVANGDHLQPNQLEKIKREAEFLAEIEKLSI</sequence>
<evidence type="ECO:0000313" key="12">
    <source>
        <dbReference type="EMBL" id="CAB3403729.1"/>
    </source>
</evidence>
<dbReference type="GO" id="GO:0000049">
    <property type="term" value="F:tRNA binding"/>
    <property type="evidence" value="ECO:0007669"/>
    <property type="project" value="UniProtKB-UniRule"/>
</dbReference>
<dbReference type="InterPro" id="IPR013979">
    <property type="entry name" value="TIF_beta_prop-like"/>
</dbReference>
<dbReference type="GO" id="GO:0003743">
    <property type="term" value="F:translation initiation factor activity"/>
    <property type="evidence" value="ECO:0007669"/>
    <property type="project" value="UniProtKB-UniRule"/>
</dbReference>
<evidence type="ECO:0000313" key="13">
    <source>
        <dbReference type="Proteomes" id="UP000494206"/>
    </source>
</evidence>
<dbReference type="GO" id="GO:0003729">
    <property type="term" value="F:mRNA binding"/>
    <property type="evidence" value="ECO:0007669"/>
    <property type="project" value="TreeGrafter"/>
</dbReference>
<dbReference type="Gene3D" id="2.130.10.10">
    <property type="entry name" value="YVTN repeat-like/Quinoprotein amine dehydrogenase"/>
    <property type="match status" value="1"/>
</dbReference>
<evidence type="ECO:0000256" key="8">
    <source>
        <dbReference type="ARBA" id="ARBA00022917"/>
    </source>
</evidence>
<comment type="caution">
    <text evidence="12">The sequence shown here is derived from an EMBL/GenBank/DDBJ whole genome shotgun (WGS) entry which is preliminary data.</text>
</comment>
<evidence type="ECO:0000256" key="7">
    <source>
        <dbReference type="ARBA" id="ARBA00022845"/>
    </source>
</evidence>
<evidence type="ECO:0000256" key="1">
    <source>
        <dbReference type="ARBA" id="ARBA00003993"/>
    </source>
</evidence>
<evidence type="ECO:0000256" key="5">
    <source>
        <dbReference type="ARBA" id="ARBA00022574"/>
    </source>
</evidence>
<feature type="compositionally biased region" description="Low complexity" evidence="10">
    <location>
        <begin position="474"/>
        <end position="488"/>
    </location>
</feature>
<proteinExistence type="inferred from homology"/>
<dbReference type="PIRSF" id="PIRSF017222">
    <property type="entry name" value="eIF2A"/>
    <property type="match status" value="1"/>
</dbReference>
<keyword evidence="4 9" id="KW-0396">Initiation factor</keyword>
<dbReference type="GO" id="GO:0022627">
    <property type="term" value="C:cytosolic small ribosomal subunit"/>
    <property type="evidence" value="ECO:0007669"/>
    <property type="project" value="TreeGrafter"/>
</dbReference>
<dbReference type="SUPFAM" id="SSF82171">
    <property type="entry name" value="DPP6 N-terminal domain-like"/>
    <property type="match status" value="1"/>
</dbReference>
<dbReference type="GO" id="GO:0043022">
    <property type="term" value="F:ribosome binding"/>
    <property type="evidence" value="ECO:0007669"/>
    <property type="project" value="UniProtKB-UniRule"/>
</dbReference>
<organism evidence="12 13">
    <name type="scientific">Caenorhabditis bovis</name>
    <dbReference type="NCBI Taxonomy" id="2654633"/>
    <lineage>
        <taxon>Eukaryota</taxon>
        <taxon>Metazoa</taxon>
        <taxon>Ecdysozoa</taxon>
        <taxon>Nematoda</taxon>
        <taxon>Chromadorea</taxon>
        <taxon>Rhabditida</taxon>
        <taxon>Rhabditina</taxon>
        <taxon>Rhabditomorpha</taxon>
        <taxon>Rhabditoidea</taxon>
        <taxon>Rhabditidae</taxon>
        <taxon>Peloderinae</taxon>
        <taxon>Caenorhabditis</taxon>
    </lineage>
</organism>
<keyword evidence="13" id="KW-1185">Reference proteome</keyword>
<evidence type="ECO:0000256" key="2">
    <source>
        <dbReference type="ARBA" id="ARBA00009573"/>
    </source>
</evidence>
<accession>A0A8S1ESE6</accession>
<dbReference type="Pfam" id="PF08662">
    <property type="entry name" value="eIF2A"/>
    <property type="match status" value="1"/>
</dbReference>
<dbReference type="EMBL" id="CADEPM010000004">
    <property type="protein sequence ID" value="CAB3403729.1"/>
    <property type="molecule type" value="Genomic_DNA"/>
</dbReference>
<comment type="function">
    <text evidence="1 9">Functions in the early steps of protein synthesis of a small number of specific mRNAs. Acts by directing the binding of methionyl-tRNAi to 40S ribosomal subunits. In contrast to the eIF-2 complex, it binds methionyl-tRNAi to 40S subunits in a codon-dependent manner, whereas the eIF-2 complex binds methionyl-tRNAi to 40S subunits in a GTP-dependent manner.</text>
</comment>
<evidence type="ECO:0000259" key="11">
    <source>
        <dbReference type="Pfam" id="PF08662"/>
    </source>
</evidence>
<protein>
    <recommendedName>
        <fullName evidence="3 9">Eukaryotic translation initiation factor 2A</fullName>
        <shortName evidence="9">eIF-2A</shortName>
    </recommendedName>
</protein>
<dbReference type="OrthoDB" id="2194683at2759"/>
<evidence type="ECO:0000256" key="6">
    <source>
        <dbReference type="ARBA" id="ARBA00022737"/>
    </source>
</evidence>
<keyword evidence="5" id="KW-0853">WD repeat</keyword>
<keyword evidence="6" id="KW-0677">Repeat</keyword>
<evidence type="ECO:0000256" key="10">
    <source>
        <dbReference type="SAM" id="MobiDB-lite"/>
    </source>
</evidence>
<dbReference type="InterPro" id="IPR011387">
    <property type="entry name" value="TIF2A"/>
</dbReference>
<evidence type="ECO:0000256" key="3">
    <source>
        <dbReference type="ARBA" id="ARBA00013819"/>
    </source>
</evidence>
<dbReference type="Proteomes" id="UP000494206">
    <property type="component" value="Unassembled WGS sequence"/>
</dbReference>
<dbReference type="PANTHER" id="PTHR13227:SF0">
    <property type="entry name" value="EUKARYOTIC TRANSLATION INITIATION FACTOR 2A"/>
    <property type="match status" value="1"/>
</dbReference>
<comment type="similarity">
    <text evidence="2 9">Belongs to the WD repeat EIF2A family.</text>
</comment>
<dbReference type="AlphaFoldDB" id="A0A8S1ESE6"/>
<keyword evidence="7 9" id="KW-0810">Translation regulation</keyword>
<keyword evidence="8 9" id="KW-0648">Protein biosynthesis</keyword>
<feature type="region of interest" description="Disordered" evidence="10">
    <location>
        <begin position="469"/>
        <end position="505"/>
    </location>
</feature>
<evidence type="ECO:0000256" key="4">
    <source>
        <dbReference type="ARBA" id="ARBA00022540"/>
    </source>
</evidence>
<dbReference type="PANTHER" id="PTHR13227">
    <property type="entry name" value="EUKARYOTIC TRANSLATION INITIATION FACTOR 2A"/>
    <property type="match status" value="1"/>
</dbReference>
<dbReference type="FunFam" id="2.130.10.10:FF:000854">
    <property type="entry name" value="Eukaryotic translation initiation factor 2A"/>
    <property type="match status" value="1"/>
</dbReference>
<feature type="domain" description="Translation initiation factor beta propellor-like" evidence="11">
    <location>
        <begin position="217"/>
        <end position="415"/>
    </location>
</feature>
<evidence type="ECO:0000256" key="9">
    <source>
        <dbReference type="PIRNR" id="PIRNR017222"/>
    </source>
</evidence>
<gene>
    <name evidence="12" type="ORF">CBOVIS_LOCUS6155</name>
</gene>
<reference evidence="12 13" key="1">
    <citation type="submission" date="2020-04" db="EMBL/GenBank/DDBJ databases">
        <authorList>
            <person name="Laetsch R D."/>
            <person name="Stevens L."/>
            <person name="Kumar S."/>
            <person name="Blaxter L. M."/>
        </authorList>
    </citation>
    <scope>NUCLEOTIDE SEQUENCE [LARGE SCALE GENOMIC DNA]</scope>
</reference>
<dbReference type="GO" id="GO:0006417">
    <property type="term" value="P:regulation of translation"/>
    <property type="evidence" value="ECO:0007669"/>
    <property type="project" value="UniProtKB-KW"/>
</dbReference>
<feature type="compositionally biased region" description="Polar residues" evidence="10">
    <location>
        <begin position="489"/>
        <end position="504"/>
    </location>
</feature>